<comment type="caution">
    <text evidence="1">The sequence shown here is derived from an EMBL/GenBank/DDBJ whole genome shotgun (WGS) entry which is preliminary data.</text>
</comment>
<protein>
    <submittedName>
        <fullName evidence="1">Uncharacterized protein</fullName>
    </submittedName>
</protein>
<name>A0A6A3GTT3_9STRA</name>
<evidence type="ECO:0000313" key="1">
    <source>
        <dbReference type="EMBL" id="KAE8960449.1"/>
    </source>
</evidence>
<reference evidence="1 2" key="1">
    <citation type="submission" date="2018-09" db="EMBL/GenBank/DDBJ databases">
        <title>Genomic investigation of the strawberry pathogen Phytophthora fragariae indicates pathogenicity is determined by transcriptional variation in three key races.</title>
        <authorList>
            <person name="Adams T.M."/>
            <person name="Armitage A.D."/>
            <person name="Sobczyk M.K."/>
            <person name="Bates H.J."/>
            <person name="Dunwell J.M."/>
            <person name="Nellist C.F."/>
            <person name="Harrison R.J."/>
        </authorList>
    </citation>
    <scope>NUCLEOTIDE SEQUENCE [LARGE SCALE GENOMIC DNA]</scope>
    <source>
        <strain evidence="1 2">SCRP245</strain>
    </source>
</reference>
<accession>A0A6A3GTT3</accession>
<sequence>FNLYNVSRRLELCGTSKRYTFDYAVPVPSGLLGRV</sequence>
<evidence type="ECO:0000313" key="2">
    <source>
        <dbReference type="Proteomes" id="UP000460718"/>
    </source>
</evidence>
<proteinExistence type="predicted"/>
<feature type="non-terminal residue" evidence="1">
    <location>
        <position position="1"/>
    </location>
</feature>
<gene>
    <name evidence="1" type="ORF">PF011_g30089</name>
</gene>
<dbReference type="AlphaFoldDB" id="A0A6A3GTT3"/>
<dbReference type="EMBL" id="QXFW01005984">
    <property type="protein sequence ID" value="KAE8960449.1"/>
    <property type="molecule type" value="Genomic_DNA"/>
</dbReference>
<organism evidence="1 2">
    <name type="scientific">Phytophthora fragariae</name>
    <dbReference type="NCBI Taxonomy" id="53985"/>
    <lineage>
        <taxon>Eukaryota</taxon>
        <taxon>Sar</taxon>
        <taxon>Stramenopiles</taxon>
        <taxon>Oomycota</taxon>
        <taxon>Peronosporomycetes</taxon>
        <taxon>Peronosporales</taxon>
        <taxon>Peronosporaceae</taxon>
        <taxon>Phytophthora</taxon>
    </lineage>
</organism>
<dbReference type="Proteomes" id="UP000460718">
    <property type="component" value="Unassembled WGS sequence"/>
</dbReference>